<evidence type="ECO:0000256" key="2">
    <source>
        <dbReference type="SAM" id="SignalP"/>
    </source>
</evidence>
<evidence type="ECO:0000256" key="1">
    <source>
        <dbReference type="SAM" id="MobiDB-lite"/>
    </source>
</evidence>
<keyword evidence="2" id="KW-0732">Signal</keyword>
<protein>
    <recommendedName>
        <fullName evidence="5">NDxxF motif lipoprotein</fullName>
    </recommendedName>
</protein>
<dbReference type="PROSITE" id="PS51257">
    <property type="entry name" value="PROKAR_LIPOPROTEIN"/>
    <property type="match status" value="1"/>
</dbReference>
<feature type="signal peptide" evidence="2">
    <location>
        <begin position="1"/>
        <end position="21"/>
    </location>
</feature>
<evidence type="ECO:0008006" key="5">
    <source>
        <dbReference type="Google" id="ProtNLM"/>
    </source>
</evidence>
<gene>
    <name evidence="3" type="ORF">SCO02_23760</name>
</gene>
<dbReference type="InterPro" id="IPR047903">
    <property type="entry name" value="NDxxF_lipo"/>
</dbReference>
<dbReference type="Proteomes" id="UP000321839">
    <property type="component" value="Unassembled WGS sequence"/>
</dbReference>
<dbReference type="RefSeq" id="WP_073344861.1">
    <property type="nucleotide sequence ID" value="NZ_BKAW01000015.1"/>
</dbReference>
<dbReference type="NCBIfam" id="NF033193">
    <property type="entry name" value="lipo_NDxxF"/>
    <property type="match status" value="1"/>
</dbReference>
<dbReference type="AlphaFoldDB" id="A0AB34AKB7"/>
<evidence type="ECO:0000313" key="3">
    <source>
        <dbReference type="EMBL" id="GEQ03935.1"/>
    </source>
</evidence>
<feature type="region of interest" description="Disordered" evidence="1">
    <location>
        <begin position="25"/>
        <end position="63"/>
    </location>
</feature>
<evidence type="ECO:0000313" key="4">
    <source>
        <dbReference type="Proteomes" id="UP000321839"/>
    </source>
</evidence>
<feature type="chain" id="PRO_5044279048" description="NDxxF motif lipoprotein" evidence="2">
    <location>
        <begin position="22"/>
        <end position="205"/>
    </location>
</feature>
<keyword evidence="4" id="KW-1185">Reference proteome</keyword>
<comment type="caution">
    <text evidence="3">The sequence shown here is derived from an EMBL/GenBank/DDBJ whole genome shotgun (WGS) entry which is preliminary data.</text>
</comment>
<organism evidence="3 4">
    <name type="scientific">Staphylococcus ureilyticus</name>
    <name type="common">Staphylococcus cohnii subsp. urealyticus</name>
    <dbReference type="NCBI Taxonomy" id="94138"/>
    <lineage>
        <taxon>Bacteria</taxon>
        <taxon>Bacillati</taxon>
        <taxon>Bacillota</taxon>
        <taxon>Bacilli</taxon>
        <taxon>Bacillales</taxon>
        <taxon>Staphylococcaceae</taxon>
        <taxon>Staphylococcus</taxon>
        <taxon>Staphylococcus cohnii species complex</taxon>
    </lineage>
</organism>
<accession>A0AB34AKB7</accession>
<name>A0AB34AKB7_STAUR</name>
<proteinExistence type="predicted"/>
<dbReference type="EMBL" id="BKAW01000015">
    <property type="protein sequence ID" value="GEQ03935.1"/>
    <property type="molecule type" value="Genomic_DNA"/>
</dbReference>
<feature type="compositionally biased region" description="Polar residues" evidence="1">
    <location>
        <begin position="49"/>
        <end position="60"/>
    </location>
</feature>
<feature type="compositionally biased region" description="Low complexity" evidence="1">
    <location>
        <begin position="25"/>
        <end position="34"/>
    </location>
</feature>
<reference evidence="3 4" key="1">
    <citation type="submission" date="2019-07" db="EMBL/GenBank/DDBJ databases">
        <title>Whole genome shotgun sequence of Staphylococcus cohnii subsp. urealyticus NBRC 109766.</title>
        <authorList>
            <person name="Hosoyama A."/>
            <person name="Uohara A."/>
            <person name="Ohji S."/>
            <person name="Ichikawa N."/>
        </authorList>
    </citation>
    <scope>NUCLEOTIDE SEQUENCE [LARGE SCALE GENOMIC DNA]</scope>
    <source>
        <strain evidence="3 4">NBRC 109766</strain>
    </source>
</reference>
<sequence length="205" mass="23536">MNIKKFLLILMTLVLVFSASACSSEGSSSVKQKSNTSEEETLPPIPKQAFSSNKTNQNISGKEMRKSLKTYLNTYDSIFKNAEKIRNKDNLTKKESKKLNKLTKLANENDDNFSKFIKNNDLPRGYKEGTLKTKNYITSTNQFLNKINSHIQKLNKHSESDDVSLEDAKKLNKINDQYKKEVNGKKQNEVDKFLKNKDIKTKVFK</sequence>